<feature type="signal peptide" evidence="1">
    <location>
        <begin position="1"/>
        <end position="22"/>
    </location>
</feature>
<evidence type="ECO:0000313" key="3">
    <source>
        <dbReference type="Proteomes" id="UP000249739"/>
    </source>
</evidence>
<dbReference type="EMBL" id="QFOT01000004">
    <property type="protein sequence ID" value="PZP57269.1"/>
    <property type="molecule type" value="Genomic_DNA"/>
</dbReference>
<evidence type="ECO:0000313" key="2">
    <source>
        <dbReference type="EMBL" id="PZP57269.1"/>
    </source>
</evidence>
<sequence length="91" mass="9328">MKKQIKVVLLSAAATISLAACAGSGFVPASQAPRPYTAAHDIIDGQCRDVNLQATTSNAVDRVLPDHITVVRCPQEAGGVEDAGGVQAANE</sequence>
<dbReference type="Proteomes" id="UP000249739">
    <property type="component" value="Unassembled WGS sequence"/>
</dbReference>
<dbReference type="PROSITE" id="PS51257">
    <property type="entry name" value="PROKAR_LIPOPROTEIN"/>
    <property type="match status" value="1"/>
</dbReference>
<evidence type="ECO:0008006" key="4">
    <source>
        <dbReference type="Google" id="ProtNLM"/>
    </source>
</evidence>
<organism evidence="2 3">
    <name type="scientific">Micavibrio aeruginosavorus</name>
    <dbReference type="NCBI Taxonomy" id="349221"/>
    <lineage>
        <taxon>Bacteria</taxon>
        <taxon>Pseudomonadati</taxon>
        <taxon>Bdellovibrionota</taxon>
        <taxon>Bdellovibrionia</taxon>
        <taxon>Bdellovibrionales</taxon>
        <taxon>Pseudobdellovibrionaceae</taxon>
        <taxon>Micavibrio</taxon>
    </lineage>
</organism>
<accession>A0A2W5HUF8</accession>
<evidence type="ECO:0000256" key="1">
    <source>
        <dbReference type="SAM" id="SignalP"/>
    </source>
</evidence>
<comment type="caution">
    <text evidence="2">The sequence shown here is derived from an EMBL/GenBank/DDBJ whole genome shotgun (WGS) entry which is preliminary data.</text>
</comment>
<gene>
    <name evidence="2" type="ORF">DI586_00900</name>
</gene>
<feature type="chain" id="PRO_5015849599" description="Lipoprotein" evidence="1">
    <location>
        <begin position="23"/>
        <end position="91"/>
    </location>
</feature>
<name>A0A2W5HUF8_9BACT</name>
<keyword evidence="1" id="KW-0732">Signal</keyword>
<proteinExistence type="predicted"/>
<reference evidence="2 3" key="1">
    <citation type="submission" date="2017-08" db="EMBL/GenBank/DDBJ databases">
        <title>Infants hospitalized years apart are colonized by the same room-sourced microbial strains.</title>
        <authorList>
            <person name="Brooks B."/>
            <person name="Olm M.R."/>
            <person name="Firek B.A."/>
            <person name="Baker R."/>
            <person name="Thomas B.C."/>
            <person name="Morowitz M.J."/>
            <person name="Banfield J.F."/>
        </authorList>
    </citation>
    <scope>NUCLEOTIDE SEQUENCE [LARGE SCALE GENOMIC DNA]</scope>
    <source>
        <strain evidence="2">S2_006_000_R2_64</strain>
    </source>
</reference>
<protein>
    <recommendedName>
        <fullName evidence="4">Lipoprotein</fullName>
    </recommendedName>
</protein>
<dbReference type="AlphaFoldDB" id="A0A2W5HUF8"/>